<evidence type="ECO:0000313" key="1">
    <source>
        <dbReference type="EMBL" id="GFS37307.1"/>
    </source>
</evidence>
<keyword evidence="2" id="KW-1185">Reference proteome</keyword>
<comment type="caution">
    <text evidence="1">The sequence shown here is derived from an EMBL/GenBank/DDBJ whole genome shotgun (WGS) entry which is preliminary data.</text>
</comment>
<dbReference type="Proteomes" id="UP000585474">
    <property type="component" value="Unassembled WGS sequence"/>
</dbReference>
<accession>A0A7J0DKR8</accession>
<dbReference type="EMBL" id="BJWL01000277">
    <property type="protein sequence ID" value="GFS37307.1"/>
    <property type="molecule type" value="Genomic_DNA"/>
</dbReference>
<organism evidence="1 2">
    <name type="scientific">Actinidia rufa</name>
    <dbReference type="NCBI Taxonomy" id="165716"/>
    <lineage>
        <taxon>Eukaryota</taxon>
        <taxon>Viridiplantae</taxon>
        <taxon>Streptophyta</taxon>
        <taxon>Embryophyta</taxon>
        <taxon>Tracheophyta</taxon>
        <taxon>Spermatophyta</taxon>
        <taxon>Magnoliopsida</taxon>
        <taxon>eudicotyledons</taxon>
        <taxon>Gunneridae</taxon>
        <taxon>Pentapetalae</taxon>
        <taxon>asterids</taxon>
        <taxon>Ericales</taxon>
        <taxon>Actinidiaceae</taxon>
        <taxon>Actinidia</taxon>
    </lineage>
</organism>
<reference evidence="2" key="1">
    <citation type="submission" date="2019-07" db="EMBL/GenBank/DDBJ databases">
        <title>De Novo Assembly of kiwifruit Actinidia rufa.</title>
        <authorList>
            <person name="Sugita-Konishi S."/>
            <person name="Sato K."/>
            <person name="Mori E."/>
            <person name="Abe Y."/>
            <person name="Kisaki G."/>
            <person name="Hamano K."/>
            <person name="Suezawa K."/>
            <person name="Otani M."/>
            <person name="Fukuda T."/>
            <person name="Manabe T."/>
            <person name="Gomi K."/>
            <person name="Tabuchi M."/>
            <person name="Akimitsu K."/>
            <person name="Kataoka I."/>
        </authorList>
    </citation>
    <scope>NUCLEOTIDE SEQUENCE [LARGE SCALE GENOMIC DNA]</scope>
    <source>
        <strain evidence="2">cv. Fuchu</strain>
    </source>
</reference>
<evidence type="ECO:0000313" key="2">
    <source>
        <dbReference type="Proteomes" id="UP000585474"/>
    </source>
</evidence>
<name>A0A7J0DKR8_9ERIC</name>
<dbReference type="AlphaFoldDB" id="A0A7J0DKR8"/>
<sequence length="188" mass="20605">MHAIASNLPIDVSCPMFNLILKASLDNSSRAYLSFRLLVTDFLAQHLIVPEPHETLLMTGKPILRITLRMSNAHLRVAPPPPQLRSHVVDLIPSNDEAPSTPLVAIDIPSTSTTPPPAALATASDPKIAEAIAALFAHIDVIHKDLVECIGLVHEQVDLIVERQSHDIKAIRDTLSAYLIDTRSLSWR</sequence>
<protein>
    <submittedName>
        <fullName evidence="1">Uncharacterized protein</fullName>
    </submittedName>
</protein>
<proteinExistence type="predicted"/>
<gene>
    <name evidence="1" type="ORF">Acr_00g0051290</name>
</gene>